<evidence type="ECO:0000256" key="3">
    <source>
        <dbReference type="ARBA" id="ARBA00022692"/>
    </source>
</evidence>
<sequence length="357" mass="41312">MSQSAETKLETSKQALEDGFYWTFQEEPHRSRRKAIIKAHPEVTKLCGPEPLTKYVVGGVVLLQFTLAYLLRNENFLSWKLWLCAYFIGATCCHNVFLAIHEMSHNLAFKKKIHNQLFAIFANLPIGIPYSAGFGPYHLLHHKYLGDNDYDTDLPTKLEAIVLSNVAGKAFFATFQILFYALRPMFVMTMPFTNIHHINIVVQAVADYFLVTYAGWRPLQYLLLSGFLAGSWHPIAGHFIAEHYVMDTPQQPIPKHKATPFEADDTSLPETYSYYGPLNIFVYNAGYHNEHHDFPYIPWTRLPELNRIAKEFYDPLPSHTSWFKVLFDFVLDSNVTLWNRVKRHKEEIDADDYENPS</sequence>
<keyword evidence="12" id="KW-1185">Reference proteome</keyword>
<dbReference type="PANTHER" id="PTHR12879:SF8">
    <property type="entry name" value="SPHINGOLIPID DELTA(4)-DESATURASE DES1"/>
    <property type="match status" value="1"/>
</dbReference>
<comment type="subcellular location">
    <subcellularLocation>
        <location evidence="1">Membrane</location>
        <topology evidence="1">Multi-pass membrane protein</topology>
    </subcellularLocation>
</comment>
<evidence type="ECO:0000256" key="7">
    <source>
        <dbReference type="ARBA" id="ARBA00023136"/>
    </source>
</evidence>
<gene>
    <name evidence="11" type="ORF">BN980_GECA21s00571g</name>
</gene>
<evidence type="ECO:0000256" key="6">
    <source>
        <dbReference type="ARBA" id="ARBA00023098"/>
    </source>
</evidence>
<feature type="domain" description="Sphingolipid delta4-desaturase N-terminal" evidence="10">
    <location>
        <begin position="15"/>
        <end position="53"/>
    </location>
</feature>
<keyword evidence="3 9" id="KW-0812">Transmembrane</keyword>
<keyword evidence="7 8" id="KW-0472">Membrane</keyword>
<dbReference type="GO" id="GO:0046513">
    <property type="term" value="P:ceramide biosynthetic process"/>
    <property type="evidence" value="ECO:0007669"/>
    <property type="project" value="TreeGrafter"/>
</dbReference>
<dbReference type="PANTHER" id="PTHR12879">
    <property type="entry name" value="SPHINGOLIPID DELTA 4 DESATURASE/C-4 HYDROXYLASE PROTEIN DES2"/>
    <property type="match status" value="1"/>
</dbReference>
<comment type="caution">
    <text evidence="11">The sequence shown here is derived from an EMBL/GenBank/DDBJ whole genome shotgun (WGS) entry which is preliminary data.</text>
</comment>
<evidence type="ECO:0000256" key="9">
    <source>
        <dbReference type="SAM" id="Phobius"/>
    </source>
</evidence>
<evidence type="ECO:0000256" key="1">
    <source>
        <dbReference type="ARBA" id="ARBA00004141"/>
    </source>
</evidence>
<dbReference type="InterPro" id="IPR011388">
    <property type="entry name" value="DES1/DES2"/>
</dbReference>
<dbReference type="UniPathway" id="UPA00222"/>
<dbReference type="GO" id="GO:0016020">
    <property type="term" value="C:membrane"/>
    <property type="evidence" value="ECO:0007669"/>
    <property type="project" value="UniProtKB-SubCell"/>
</dbReference>
<keyword evidence="8" id="KW-0746">Sphingolipid metabolism</keyword>
<protein>
    <recommendedName>
        <fullName evidence="8">Sphingolipid delta(4)-desaturase</fullName>
        <ecNumber evidence="8">1.14.19.17</ecNumber>
    </recommendedName>
</protein>
<evidence type="ECO:0000259" key="10">
    <source>
        <dbReference type="SMART" id="SM01269"/>
    </source>
</evidence>
<evidence type="ECO:0000256" key="5">
    <source>
        <dbReference type="ARBA" id="ARBA00023002"/>
    </source>
</evidence>
<feature type="transmembrane region" description="Helical" evidence="9">
    <location>
        <begin position="52"/>
        <end position="71"/>
    </location>
</feature>
<dbReference type="GO" id="GO:0042284">
    <property type="term" value="F:sphingolipid delta-4 desaturase activity"/>
    <property type="evidence" value="ECO:0007669"/>
    <property type="project" value="UniProtKB-UniRule"/>
</dbReference>
<keyword evidence="5 8" id="KW-0560">Oxidoreductase</keyword>
<keyword evidence="6 8" id="KW-0443">Lipid metabolism</keyword>
<dbReference type="Pfam" id="PF00487">
    <property type="entry name" value="FA_desaturase"/>
    <property type="match status" value="1"/>
</dbReference>
<evidence type="ECO:0000256" key="4">
    <source>
        <dbReference type="ARBA" id="ARBA00022989"/>
    </source>
</evidence>
<keyword evidence="4 9" id="KW-1133">Transmembrane helix</keyword>
<organism evidence="11 12">
    <name type="scientific">Geotrichum candidum</name>
    <name type="common">Oospora lactis</name>
    <name type="synonym">Dipodascus geotrichum</name>
    <dbReference type="NCBI Taxonomy" id="1173061"/>
    <lineage>
        <taxon>Eukaryota</taxon>
        <taxon>Fungi</taxon>
        <taxon>Dikarya</taxon>
        <taxon>Ascomycota</taxon>
        <taxon>Saccharomycotina</taxon>
        <taxon>Dipodascomycetes</taxon>
        <taxon>Dipodascales</taxon>
        <taxon>Dipodascaceae</taxon>
        <taxon>Geotrichum</taxon>
    </lineage>
</organism>
<comment type="function">
    <text evidence="8">Delta(4)-fatty-acid desaturase which introduces a double bond at the 4-position in the long-chain base (LCB) of ceramides.</text>
</comment>
<comment type="similarity">
    <text evidence="2 8">Belongs to the fatty acid desaturase type 1 family. DEGS subfamily.</text>
</comment>
<dbReference type="AlphaFoldDB" id="A0A0J9XIK7"/>
<dbReference type="EC" id="1.14.19.17" evidence="8"/>
<name>A0A0J9XIK7_GEOCN</name>
<feature type="transmembrane region" description="Helical" evidence="9">
    <location>
        <begin position="117"/>
        <end position="140"/>
    </location>
</feature>
<dbReference type="OrthoDB" id="200948at2759"/>
<evidence type="ECO:0000256" key="8">
    <source>
        <dbReference type="PIRNR" id="PIRNR017228"/>
    </source>
</evidence>
<evidence type="ECO:0000256" key="2">
    <source>
        <dbReference type="ARBA" id="ARBA00006146"/>
    </source>
</evidence>
<dbReference type="InterPro" id="IPR013866">
    <property type="entry name" value="Sphingolipid_d4-desaturase_N"/>
</dbReference>
<dbReference type="Pfam" id="PF08557">
    <property type="entry name" value="Lipid_DES"/>
    <property type="match status" value="1"/>
</dbReference>
<dbReference type="PIRSF" id="PIRSF017228">
    <property type="entry name" value="Sphnglp_dlt4_des"/>
    <property type="match status" value="1"/>
</dbReference>
<evidence type="ECO:0000313" key="11">
    <source>
        <dbReference type="EMBL" id="CDO57398.1"/>
    </source>
</evidence>
<feature type="transmembrane region" description="Helical" evidence="9">
    <location>
        <begin position="160"/>
        <end position="182"/>
    </location>
</feature>
<evidence type="ECO:0000313" key="12">
    <source>
        <dbReference type="Proteomes" id="UP000242525"/>
    </source>
</evidence>
<dbReference type="EMBL" id="CCBN010000021">
    <property type="protein sequence ID" value="CDO57398.1"/>
    <property type="molecule type" value="Genomic_DNA"/>
</dbReference>
<dbReference type="CDD" id="cd03508">
    <property type="entry name" value="Delta4-sphingolipid-FADS-like"/>
    <property type="match status" value="1"/>
</dbReference>
<accession>A0A0J9XIK7</accession>
<comment type="catalytic activity">
    <reaction evidence="8">
        <text>an N-acylsphinganine + 2 Fe(II)-[cytochrome b5] + O2 + 2 H(+) = an N-acylsphing-4-enine + 2 Fe(III)-[cytochrome b5] + 2 H2O</text>
        <dbReference type="Rhea" id="RHEA:46544"/>
        <dbReference type="Rhea" id="RHEA-COMP:10438"/>
        <dbReference type="Rhea" id="RHEA-COMP:10439"/>
        <dbReference type="ChEBI" id="CHEBI:15377"/>
        <dbReference type="ChEBI" id="CHEBI:15378"/>
        <dbReference type="ChEBI" id="CHEBI:15379"/>
        <dbReference type="ChEBI" id="CHEBI:29033"/>
        <dbReference type="ChEBI" id="CHEBI:29034"/>
        <dbReference type="ChEBI" id="CHEBI:31488"/>
        <dbReference type="ChEBI" id="CHEBI:52639"/>
        <dbReference type="EC" id="1.14.19.17"/>
    </reaction>
</comment>
<proteinExistence type="inferred from homology"/>
<comment type="pathway">
    <text evidence="8">Lipid metabolism; sphingolipid metabolism.</text>
</comment>
<reference evidence="11" key="1">
    <citation type="submission" date="2014-03" db="EMBL/GenBank/DDBJ databases">
        <authorList>
            <person name="Casaregola S."/>
        </authorList>
    </citation>
    <scope>NUCLEOTIDE SEQUENCE [LARGE SCALE GENOMIC DNA]</scope>
    <source>
        <strain evidence="11">CLIB 918</strain>
    </source>
</reference>
<feature type="transmembrane region" description="Helical" evidence="9">
    <location>
        <begin position="77"/>
        <end position="97"/>
    </location>
</feature>
<dbReference type="STRING" id="1173061.A0A0J9XIK7"/>
<dbReference type="InterPro" id="IPR005804">
    <property type="entry name" value="FA_desaturase_dom"/>
</dbReference>
<dbReference type="SMART" id="SM01269">
    <property type="entry name" value="Lipid_DES"/>
    <property type="match status" value="1"/>
</dbReference>
<dbReference type="Proteomes" id="UP000242525">
    <property type="component" value="Unassembled WGS sequence"/>
</dbReference>